<gene>
    <name evidence="2" type="ORF">TVAG_153270</name>
</gene>
<keyword evidence="1" id="KW-1133">Transmembrane helix</keyword>
<keyword evidence="3" id="KW-1185">Reference proteome</keyword>
<dbReference type="InterPro" id="IPR029248">
    <property type="entry name" value="TMEM107"/>
</dbReference>
<dbReference type="InParanoid" id="A2FYY1"/>
<reference evidence="2" key="1">
    <citation type="submission" date="2006-10" db="EMBL/GenBank/DDBJ databases">
        <authorList>
            <person name="Amadeo P."/>
            <person name="Zhao Q."/>
            <person name="Wortman J."/>
            <person name="Fraser-Liggett C."/>
            <person name="Carlton J."/>
        </authorList>
    </citation>
    <scope>NUCLEOTIDE SEQUENCE</scope>
    <source>
        <strain evidence="2">G3</strain>
    </source>
</reference>
<dbReference type="Proteomes" id="UP000001542">
    <property type="component" value="Unassembled WGS sequence"/>
</dbReference>
<sequence>MLQLSRTLFPFRVLAFSAIYITVNVILYTLDSDYGGEANIVKNYYSARFSNSNLSPNLPDFIKSAISRTLSSNEMIADATTELRIWLIFADIFLVFLFISLIFGIVTTVAHLSFIEGVLHLIGVILMSHALFQNAHRNFVICGVFFGIMLPFLMELWQLISIFVFKTDFY</sequence>
<keyword evidence="1" id="KW-0812">Transmembrane</keyword>
<feature type="transmembrane region" description="Helical" evidence="1">
    <location>
        <begin position="12"/>
        <end position="30"/>
    </location>
</feature>
<proteinExistence type="predicted"/>
<feature type="transmembrane region" description="Helical" evidence="1">
    <location>
        <begin position="85"/>
        <end position="106"/>
    </location>
</feature>
<dbReference type="VEuPathDB" id="TrichDB:TVAG_153270"/>
<evidence type="ECO:0000256" key="1">
    <source>
        <dbReference type="SAM" id="Phobius"/>
    </source>
</evidence>
<keyword evidence="1" id="KW-0472">Membrane</keyword>
<feature type="transmembrane region" description="Helical" evidence="1">
    <location>
        <begin position="112"/>
        <end position="132"/>
    </location>
</feature>
<organism evidence="2 3">
    <name type="scientific">Trichomonas vaginalis (strain ATCC PRA-98 / G3)</name>
    <dbReference type="NCBI Taxonomy" id="412133"/>
    <lineage>
        <taxon>Eukaryota</taxon>
        <taxon>Metamonada</taxon>
        <taxon>Parabasalia</taxon>
        <taxon>Trichomonadida</taxon>
        <taxon>Trichomonadidae</taxon>
        <taxon>Trichomonas</taxon>
    </lineage>
</organism>
<name>A2FYY1_TRIV3</name>
<dbReference type="VEuPathDB" id="TrichDB:TVAGG3_0521150"/>
<protein>
    <submittedName>
        <fullName evidence="2">Uncharacterized protein</fullName>
    </submittedName>
</protein>
<evidence type="ECO:0000313" key="2">
    <source>
        <dbReference type="EMBL" id="EAX89882.1"/>
    </source>
</evidence>
<reference evidence="2" key="2">
    <citation type="journal article" date="2007" name="Science">
        <title>Draft genome sequence of the sexually transmitted pathogen Trichomonas vaginalis.</title>
        <authorList>
            <person name="Carlton J.M."/>
            <person name="Hirt R.P."/>
            <person name="Silva J.C."/>
            <person name="Delcher A.L."/>
            <person name="Schatz M."/>
            <person name="Zhao Q."/>
            <person name="Wortman J.R."/>
            <person name="Bidwell S.L."/>
            <person name="Alsmark U.C.M."/>
            <person name="Besteiro S."/>
            <person name="Sicheritz-Ponten T."/>
            <person name="Noel C.J."/>
            <person name="Dacks J.B."/>
            <person name="Foster P.G."/>
            <person name="Simillion C."/>
            <person name="Van de Peer Y."/>
            <person name="Miranda-Saavedra D."/>
            <person name="Barton G.J."/>
            <person name="Westrop G.D."/>
            <person name="Mueller S."/>
            <person name="Dessi D."/>
            <person name="Fiori P.L."/>
            <person name="Ren Q."/>
            <person name="Paulsen I."/>
            <person name="Zhang H."/>
            <person name="Bastida-Corcuera F.D."/>
            <person name="Simoes-Barbosa A."/>
            <person name="Brown M.T."/>
            <person name="Hayes R.D."/>
            <person name="Mukherjee M."/>
            <person name="Okumura C.Y."/>
            <person name="Schneider R."/>
            <person name="Smith A.J."/>
            <person name="Vanacova S."/>
            <person name="Villalvazo M."/>
            <person name="Haas B.J."/>
            <person name="Pertea M."/>
            <person name="Feldblyum T.V."/>
            <person name="Utterback T.R."/>
            <person name="Shu C.L."/>
            <person name="Osoegawa K."/>
            <person name="de Jong P.J."/>
            <person name="Hrdy I."/>
            <person name="Horvathova L."/>
            <person name="Zubacova Z."/>
            <person name="Dolezal P."/>
            <person name="Malik S.B."/>
            <person name="Logsdon J.M. Jr."/>
            <person name="Henze K."/>
            <person name="Gupta A."/>
            <person name="Wang C.C."/>
            <person name="Dunne R.L."/>
            <person name="Upcroft J.A."/>
            <person name="Upcroft P."/>
            <person name="White O."/>
            <person name="Salzberg S.L."/>
            <person name="Tang P."/>
            <person name="Chiu C.-H."/>
            <person name="Lee Y.-S."/>
            <person name="Embley T.M."/>
            <person name="Coombs G.H."/>
            <person name="Mottram J.C."/>
            <person name="Tachezy J."/>
            <person name="Fraser-Liggett C.M."/>
            <person name="Johnson P.J."/>
        </authorList>
    </citation>
    <scope>NUCLEOTIDE SEQUENCE [LARGE SCALE GENOMIC DNA]</scope>
    <source>
        <strain evidence="2">G3</strain>
    </source>
</reference>
<dbReference type="RefSeq" id="XP_001302812.1">
    <property type="nucleotide sequence ID" value="XM_001302811.1"/>
</dbReference>
<dbReference type="Pfam" id="PF14995">
    <property type="entry name" value="TMEM107"/>
    <property type="match status" value="1"/>
</dbReference>
<evidence type="ECO:0000313" key="3">
    <source>
        <dbReference type="Proteomes" id="UP000001542"/>
    </source>
</evidence>
<dbReference type="AlphaFoldDB" id="A2FYY1"/>
<dbReference type="KEGG" id="tva:4747558"/>
<accession>A2FYY1</accession>
<dbReference type="EMBL" id="DS114157">
    <property type="protein sequence ID" value="EAX89882.1"/>
    <property type="molecule type" value="Genomic_DNA"/>
</dbReference>
<dbReference type="OrthoDB" id="10571695at2759"/>
<feature type="transmembrane region" description="Helical" evidence="1">
    <location>
        <begin position="139"/>
        <end position="165"/>
    </location>
</feature>